<dbReference type="Pfam" id="PF00703">
    <property type="entry name" value="Glyco_hydro_2"/>
    <property type="match status" value="1"/>
</dbReference>
<evidence type="ECO:0000256" key="2">
    <source>
        <dbReference type="ARBA" id="ARBA00022801"/>
    </source>
</evidence>
<sequence length="749" mass="85300">MLKNLIALLLLASFIQPANAQHWERKKAPLMTKYAADVDTANVLPEYPRPQMVRSQWINLNGLWQYKPGTWQNEPYPKRDFNKTILVPFAVESALSGVMEHHDRIWYRRKFTIPADWHNKRVLLHFGAVDYECEVFINNKSAGKHQGGYDPFTFDITDLISSGEQTVTVKVWDPTDAEGFPRGKQTLNPQGIMYTSVTGIWQTVWLEPVEQSHIIDFKMTPDIDKSLLNLSLNVSNVSHLTYTAQVKDGDKVVATIKGDAMTPTDIRISKPKLWSPDHPFLYDMTITLQDGDKKVVDQVKTYFGMRKTSVGFDGQYHRLYLNNKFLFQLGPLDQGFWPDGLYTAPTDAALRSDLEMIKKLGFNMVRKHIKVEPQRWYYWCDKMGLMVWQDMPSPNSYTYGTPPPDKEAFTNELIRMIETHYNTPSIVTWVLFNEGQAQHDTKKYVALIKGLDPSRIVNEASGWKNEGAGDISDVHAYPPPACPESTTQATACGEFGGIGYQLDQHIWNSNDLMQYVTLNNEKDYLKLYDNFSTMLAKFKTNKGLSAAVYTEITDVEIELNGIMTYDRVLKVDPEKIRRSNQKAISQDIYEQVNNVLPTAENAPVKWQYATNAPGEKWMDKDFNTSSWQTAIGGFGTRETPGARIGTVWNTHDIWMRQIFNLEKISGADLNQLMLRVHHDEDCEVYINGMLAASLPGWTSDYENLALSKVIKDSIIKNRQNVIAIHCANKTGGQFIDAGLTVISDKKLNK</sequence>
<feature type="domain" description="Glycoside hydrolase family 2 catalytic" evidence="6">
    <location>
        <begin position="349"/>
        <end position="462"/>
    </location>
</feature>
<dbReference type="InterPro" id="IPR013783">
    <property type="entry name" value="Ig-like_fold"/>
</dbReference>
<comment type="similarity">
    <text evidence="1">Belongs to the glycosyl hydrolase 2 family.</text>
</comment>
<evidence type="ECO:0000256" key="3">
    <source>
        <dbReference type="ARBA" id="ARBA00023295"/>
    </source>
</evidence>
<dbReference type="RefSeq" id="WP_128534229.1">
    <property type="nucleotide sequence ID" value="NZ_SBIW01000005.1"/>
</dbReference>
<dbReference type="OrthoDB" id="9801077at2"/>
<reference evidence="8 9" key="1">
    <citation type="submission" date="2019-01" db="EMBL/GenBank/DDBJ databases">
        <title>Mucilaginibacter antarcticum sp. nov., isolated from antarctic soil.</title>
        <authorList>
            <person name="Yan Y.-Q."/>
            <person name="Du Z.-J."/>
        </authorList>
    </citation>
    <scope>NUCLEOTIDE SEQUENCE [LARGE SCALE GENOMIC DNA]</scope>
    <source>
        <strain evidence="8 9">F01003</strain>
    </source>
</reference>
<dbReference type="Gene3D" id="2.60.120.260">
    <property type="entry name" value="Galactose-binding domain-like"/>
    <property type="match status" value="2"/>
</dbReference>
<feature type="signal peptide" evidence="4">
    <location>
        <begin position="1"/>
        <end position="20"/>
    </location>
</feature>
<gene>
    <name evidence="8" type="ORF">EPL05_12055</name>
</gene>
<dbReference type="InterPro" id="IPR006102">
    <property type="entry name" value="Ig-like_GH2"/>
</dbReference>
<dbReference type="InterPro" id="IPR051913">
    <property type="entry name" value="GH2_Domain-Containing"/>
</dbReference>
<dbReference type="Proteomes" id="UP000286701">
    <property type="component" value="Unassembled WGS sequence"/>
</dbReference>
<dbReference type="InterPro" id="IPR008979">
    <property type="entry name" value="Galactose-bd-like_sf"/>
</dbReference>
<dbReference type="Pfam" id="PF02836">
    <property type="entry name" value="Glyco_hydro_2_C"/>
    <property type="match status" value="1"/>
</dbReference>
<evidence type="ECO:0000259" key="7">
    <source>
        <dbReference type="Pfam" id="PF02837"/>
    </source>
</evidence>
<evidence type="ECO:0000259" key="6">
    <source>
        <dbReference type="Pfam" id="PF02836"/>
    </source>
</evidence>
<evidence type="ECO:0000256" key="1">
    <source>
        <dbReference type="ARBA" id="ARBA00007401"/>
    </source>
</evidence>
<organism evidence="8 9">
    <name type="scientific">Mucilaginibacter gilvus</name>
    <dbReference type="NCBI Taxonomy" id="2305909"/>
    <lineage>
        <taxon>Bacteria</taxon>
        <taxon>Pseudomonadati</taxon>
        <taxon>Bacteroidota</taxon>
        <taxon>Sphingobacteriia</taxon>
        <taxon>Sphingobacteriales</taxon>
        <taxon>Sphingobacteriaceae</taxon>
        <taxon>Mucilaginibacter</taxon>
    </lineage>
</organism>
<dbReference type="Pfam" id="PF02837">
    <property type="entry name" value="Glyco_hydro_2_N"/>
    <property type="match status" value="1"/>
</dbReference>
<dbReference type="GO" id="GO:0004553">
    <property type="term" value="F:hydrolase activity, hydrolyzing O-glycosyl compounds"/>
    <property type="evidence" value="ECO:0007669"/>
    <property type="project" value="InterPro"/>
</dbReference>
<comment type="caution">
    <text evidence="8">The sequence shown here is derived from an EMBL/GenBank/DDBJ whole genome shotgun (WGS) entry which is preliminary data.</text>
</comment>
<dbReference type="EMBL" id="SBIW01000005">
    <property type="protein sequence ID" value="RWY51608.1"/>
    <property type="molecule type" value="Genomic_DNA"/>
</dbReference>
<feature type="domain" description="Glycoside hydrolase family 2 immunoglobulin-like beta-sandwich" evidence="5">
    <location>
        <begin position="213"/>
        <end position="306"/>
    </location>
</feature>
<dbReference type="PANTHER" id="PTHR42732">
    <property type="entry name" value="BETA-GALACTOSIDASE"/>
    <property type="match status" value="1"/>
</dbReference>
<dbReference type="InterPro" id="IPR017853">
    <property type="entry name" value="GH"/>
</dbReference>
<name>A0A3S3UZ05_9SPHI</name>
<dbReference type="Gene3D" id="2.60.40.10">
    <property type="entry name" value="Immunoglobulins"/>
    <property type="match status" value="1"/>
</dbReference>
<dbReference type="PANTHER" id="PTHR42732:SF2">
    <property type="entry name" value="BETA-MANNOSIDASE"/>
    <property type="match status" value="1"/>
</dbReference>
<keyword evidence="9" id="KW-1185">Reference proteome</keyword>
<keyword evidence="4" id="KW-0732">Signal</keyword>
<protein>
    <submittedName>
        <fullName evidence="8">Glycoside hydrolase family 2</fullName>
    </submittedName>
</protein>
<dbReference type="InterPro" id="IPR006103">
    <property type="entry name" value="Glyco_hydro_2_cat"/>
</dbReference>
<dbReference type="InterPro" id="IPR006104">
    <property type="entry name" value="Glyco_hydro_2_N"/>
</dbReference>
<dbReference type="GO" id="GO:0005975">
    <property type="term" value="P:carbohydrate metabolic process"/>
    <property type="evidence" value="ECO:0007669"/>
    <property type="project" value="InterPro"/>
</dbReference>
<evidence type="ECO:0000313" key="9">
    <source>
        <dbReference type="Proteomes" id="UP000286701"/>
    </source>
</evidence>
<evidence type="ECO:0000313" key="8">
    <source>
        <dbReference type="EMBL" id="RWY51608.1"/>
    </source>
</evidence>
<dbReference type="SUPFAM" id="SSF49303">
    <property type="entry name" value="beta-Galactosidase/glucuronidase domain"/>
    <property type="match status" value="1"/>
</dbReference>
<keyword evidence="2 8" id="KW-0378">Hydrolase</keyword>
<dbReference type="SUPFAM" id="SSF51445">
    <property type="entry name" value="(Trans)glycosidases"/>
    <property type="match status" value="1"/>
</dbReference>
<keyword evidence="3" id="KW-0326">Glycosidase</keyword>
<feature type="domain" description="Glycosyl hydrolases family 2 sugar binding" evidence="7">
    <location>
        <begin position="68"/>
        <end position="175"/>
    </location>
</feature>
<accession>A0A3S3UZ05</accession>
<dbReference type="InterPro" id="IPR036156">
    <property type="entry name" value="Beta-gal/glucu_dom_sf"/>
</dbReference>
<proteinExistence type="inferred from homology"/>
<dbReference type="AlphaFoldDB" id="A0A3S3UZ05"/>
<evidence type="ECO:0000256" key="4">
    <source>
        <dbReference type="SAM" id="SignalP"/>
    </source>
</evidence>
<feature type="chain" id="PRO_5018706018" evidence="4">
    <location>
        <begin position="21"/>
        <end position="749"/>
    </location>
</feature>
<dbReference type="Gene3D" id="3.20.20.80">
    <property type="entry name" value="Glycosidases"/>
    <property type="match status" value="1"/>
</dbReference>
<dbReference type="SUPFAM" id="SSF49785">
    <property type="entry name" value="Galactose-binding domain-like"/>
    <property type="match status" value="2"/>
</dbReference>
<evidence type="ECO:0000259" key="5">
    <source>
        <dbReference type="Pfam" id="PF00703"/>
    </source>
</evidence>